<evidence type="ECO:0000256" key="1">
    <source>
        <dbReference type="SAM" id="MobiDB-lite"/>
    </source>
</evidence>
<accession>A0A4Y3K9F1</accession>
<dbReference type="Gene3D" id="3.20.20.80">
    <property type="entry name" value="Glycosidases"/>
    <property type="match status" value="1"/>
</dbReference>
<feature type="domain" description="Glycosyl hydrolase family 13 catalytic" evidence="2">
    <location>
        <begin position="17"/>
        <end position="484"/>
    </location>
</feature>
<dbReference type="Pfam" id="PF00128">
    <property type="entry name" value="Alpha-amylase"/>
    <property type="match status" value="1"/>
</dbReference>
<dbReference type="SUPFAM" id="SSF51445">
    <property type="entry name" value="(Trans)glycosidases"/>
    <property type="match status" value="1"/>
</dbReference>
<gene>
    <name evidence="3" type="ORF">CUD01_15650</name>
</gene>
<dbReference type="GO" id="GO:0005975">
    <property type="term" value="P:carbohydrate metabolic process"/>
    <property type="evidence" value="ECO:0007669"/>
    <property type="project" value="InterPro"/>
</dbReference>
<protein>
    <recommendedName>
        <fullName evidence="2">Glycosyl hydrolase family 13 catalytic domain-containing protein</fullName>
    </recommendedName>
</protein>
<keyword evidence="4" id="KW-1185">Reference proteome</keyword>
<dbReference type="CDD" id="cd11339">
    <property type="entry name" value="AmyAc_bac_CMD_like_2"/>
    <property type="match status" value="1"/>
</dbReference>
<dbReference type="SUPFAM" id="SSF51011">
    <property type="entry name" value="Glycosyl hydrolase domain"/>
    <property type="match status" value="1"/>
</dbReference>
<dbReference type="InterPro" id="IPR013780">
    <property type="entry name" value="Glyco_hydro_b"/>
</dbReference>
<dbReference type="GO" id="GO:0004556">
    <property type="term" value="F:alpha-amylase activity"/>
    <property type="evidence" value="ECO:0007669"/>
    <property type="project" value="InterPro"/>
</dbReference>
<dbReference type="EMBL" id="BJLP01000022">
    <property type="protein sequence ID" value="GEA81121.1"/>
    <property type="molecule type" value="Genomic_DNA"/>
</dbReference>
<dbReference type="Gene3D" id="2.60.40.1180">
    <property type="entry name" value="Golgi alpha-mannosidase II"/>
    <property type="match status" value="1"/>
</dbReference>
<dbReference type="InterPro" id="IPR006047">
    <property type="entry name" value="GH13_cat_dom"/>
</dbReference>
<proteinExistence type="predicted"/>
<dbReference type="AlphaFoldDB" id="A0A4Y3K9F1"/>
<feature type="region of interest" description="Disordered" evidence="1">
    <location>
        <begin position="22"/>
        <end position="45"/>
    </location>
</feature>
<dbReference type="SMART" id="SM00642">
    <property type="entry name" value="Aamy"/>
    <property type="match status" value="1"/>
</dbReference>
<dbReference type="Proteomes" id="UP000315842">
    <property type="component" value="Unassembled WGS sequence"/>
</dbReference>
<name>A0A4Y3K9F1_CELUD</name>
<dbReference type="PANTHER" id="PTHR10357:SF209">
    <property type="entry name" value="PERIPLASMIC ALPHA-AMYLASE"/>
    <property type="match status" value="1"/>
</dbReference>
<organism evidence="3 4">
    <name type="scientific">Cellulomonas uda</name>
    <dbReference type="NCBI Taxonomy" id="1714"/>
    <lineage>
        <taxon>Bacteria</taxon>
        <taxon>Bacillati</taxon>
        <taxon>Actinomycetota</taxon>
        <taxon>Actinomycetes</taxon>
        <taxon>Micrococcales</taxon>
        <taxon>Cellulomonadaceae</taxon>
        <taxon>Cellulomonas</taxon>
    </lineage>
</organism>
<reference evidence="3 4" key="1">
    <citation type="submission" date="2019-06" db="EMBL/GenBank/DDBJ databases">
        <title>Whole genome shotgun sequence of Cellulomonas uda NBRC 3747.</title>
        <authorList>
            <person name="Hosoyama A."/>
            <person name="Uohara A."/>
            <person name="Ohji S."/>
            <person name="Ichikawa N."/>
        </authorList>
    </citation>
    <scope>NUCLEOTIDE SEQUENCE [LARGE SCALE GENOMIC DNA]</scope>
    <source>
        <strain evidence="3 4">NBRC 3747</strain>
    </source>
</reference>
<sequence length="684" mass="76058">MAGPSLRSALTDERIYSLMTDRFANGDPSNDTGGVPGGPLDNGYDPTSRAYYNGGDLKGVTSKLDYIQDLGMTSIWITPPMYNDWIFGEAPNQTASYHGYWITKFDQVDPHVGTEQDLRDLVDAAHAKGMKVFFDIVANHTGDVITYEEGESQPYIPKSEVPYKDAEGEPFDDRDFAQQPDFPALDPQVSFPYTPTFRQPGDEVAKSPAWLNDVTMYHNRGETTFEGENSLYGDFFGLDDLFTERPEVSEGFVQIYRKWIDDYGIDGYRIDTTRHVNGEFWQAFNDGILDYARANGKPEFFMFGEAAVEDEVELSMYTTRDKYQSVLDFSFQGQARKFASQSTAPASSLRELFANDDWFTDHDSNAYQLTTFVDNHDRGRIGWMIRADNPGSSDWEQLRRMELAHELLFLARGNPVVYYGDEQGFASEGDADGTDQFARQSMFASQVPQYLDDDLIGTISTMAQDNWDTRHPMFRYIQRLSNVTEAHPALRNGTQVERYASDEAGVYAFSRIGATEQIEYVVALNNSTEDKTVAIPTYSAGMPFTRVYPAGNTTLQTAADSTLTVTGPRLSAQVFRAAVPVAASKAAPTARIINLPVGPGVSGRQQIEATVTGNGYATVSFAVRVAGTRDWTLIGSDDNPNYSVYYDVTAHPLGTRLQFAAVVTDNAGHTRTSPIVTRVVRNPA</sequence>
<dbReference type="InterPro" id="IPR013783">
    <property type="entry name" value="Ig-like_fold"/>
</dbReference>
<evidence type="ECO:0000313" key="4">
    <source>
        <dbReference type="Proteomes" id="UP000315842"/>
    </source>
</evidence>
<evidence type="ECO:0000313" key="3">
    <source>
        <dbReference type="EMBL" id="GEA81121.1"/>
    </source>
</evidence>
<dbReference type="GO" id="GO:0005509">
    <property type="term" value="F:calcium ion binding"/>
    <property type="evidence" value="ECO:0007669"/>
    <property type="project" value="InterPro"/>
</dbReference>
<dbReference type="Gene3D" id="2.60.40.10">
    <property type="entry name" value="Immunoglobulins"/>
    <property type="match status" value="1"/>
</dbReference>
<comment type="caution">
    <text evidence="3">The sequence shown here is derived from an EMBL/GenBank/DDBJ whole genome shotgun (WGS) entry which is preliminary data.</text>
</comment>
<dbReference type="PANTHER" id="PTHR10357">
    <property type="entry name" value="ALPHA-AMYLASE FAMILY MEMBER"/>
    <property type="match status" value="1"/>
</dbReference>
<evidence type="ECO:0000259" key="2">
    <source>
        <dbReference type="SMART" id="SM00642"/>
    </source>
</evidence>
<dbReference type="InterPro" id="IPR017853">
    <property type="entry name" value="GH"/>
</dbReference>